<accession>A0ABN1A3Y2</accession>
<feature type="signal peptide" evidence="1">
    <location>
        <begin position="1"/>
        <end position="23"/>
    </location>
</feature>
<evidence type="ECO:0000313" key="3">
    <source>
        <dbReference type="Proteomes" id="UP001500740"/>
    </source>
</evidence>
<reference evidence="2 3" key="1">
    <citation type="journal article" date="2019" name="Int. J. Syst. Evol. Microbiol.">
        <title>The Global Catalogue of Microorganisms (GCM) 10K type strain sequencing project: providing services to taxonomists for standard genome sequencing and annotation.</title>
        <authorList>
            <consortium name="The Broad Institute Genomics Platform"/>
            <consortium name="The Broad Institute Genome Sequencing Center for Infectious Disease"/>
            <person name="Wu L."/>
            <person name="Ma J."/>
        </authorList>
    </citation>
    <scope>NUCLEOTIDE SEQUENCE [LARGE SCALE GENOMIC DNA]</scope>
    <source>
        <strain evidence="2 3">JCM 14193</strain>
    </source>
</reference>
<sequence length="174" mass="20267">MNKYKWLLLTTFLLTSGTMGYLAVEANSSSGEFLHISHTGAHASLFEDYHDIYIGKQLKWTGDEMPTVQDIEIIKDDGTVLSENDESIHIELFIDPNNETDLYYGFSPEMREVVGEYERINSFDMSEHTTTLVFKVTLRESNYQFDLDYLEINYEVKGSEEMQELPLRNFVFHH</sequence>
<name>A0ABN1A3Y2_9BACI</name>
<keyword evidence="3" id="KW-1185">Reference proteome</keyword>
<protein>
    <recommendedName>
        <fullName evidence="4">DUF1850 domain-containing protein</fullName>
    </recommendedName>
</protein>
<dbReference type="Proteomes" id="UP001500740">
    <property type="component" value="Unassembled WGS sequence"/>
</dbReference>
<proteinExistence type="predicted"/>
<dbReference type="EMBL" id="BAAACZ010000018">
    <property type="protein sequence ID" value="GAA0466933.1"/>
    <property type="molecule type" value="Genomic_DNA"/>
</dbReference>
<organism evidence="2 3">
    <name type="scientific">Alkalibacillus silvisoli</name>
    <dbReference type="NCBI Taxonomy" id="392823"/>
    <lineage>
        <taxon>Bacteria</taxon>
        <taxon>Bacillati</taxon>
        <taxon>Bacillota</taxon>
        <taxon>Bacilli</taxon>
        <taxon>Bacillales</taxon>
        <taxon>Bacillaceae</taxon>
        <taxon>Alkalibacillus</taxon>
    </lineage>
</organism>
<evidence type="ECO:0008006" key="4">
    <source>
        <dbReference type="Google" id="ProtNLM"/>
    </source>
</evidence>
<dbReference type="RefSeq" id="WP_343783753.1">
    <property type="nucleotide sequence ID" value="NZ_BAAACZ010000018.1"/>
</dbReference>
<evidence type="ECO:0000313" key="2">
    <source>
        <dbReference type="EMBL" id="GAA0466933.1"/>
    </source>
</evidence>
<evidence type="ECO:0000256" key="1">
    <source>
        <dbReference type="SAM" id="SignalP"/>
    </source>
</evidence>
<feature type="chain" id="PRO_5045310779" description="DUF1850 domain-containing protein" evidence="1">
    <location>
        <begin position="24"/>
        <end position="174"/>
    </location>
</feature>
<keyword evidence="1" id="KW-0732">Signal</keyword>
<comment type="caution">
    <text evidence="2">The sequence shown here is derived from an EMBL/GenBank/DDBJ whole genome shotgun (WGS) entry which is preliminary data.</text>
</comment>
<gene>
    <name evidence="2" type="ORF">GCM10008935_23590</name>
</gene>